<keyword evidence="8" id="KW-1185">Reference proteome</keyword>
<evidence type="ECO:0000256" key="2">
    <source>
        <dbReference type="ARBA" id="ARBA00007363"/>
    </source>
</evidence>
<accession>A0A3P8D4P2</accession>
<dbReference type="Proteomes" id="UP000050761">
    <property type="component" value="Unassembled WGS sequence"/>
</dbReference>
<evidence type="ECO:0000256" key="5">
    <source>
        <dbReference type="ARBA" id="ARBA00023136"/>
    </source>
</evidence>
<keyword evidence="5 6" id="KW-0472">Membrane</keyword>
<dbReference type="WBParaSite" id="HPBE_0001220701-mRNA-1">
    <property type="protein sequence ID" value="HPBE_0001220701-mRNA-1"/>
    <property type="gene ID" value="HPBE_0001220701"/>
</dbReference>
<dbReference type="GO" id="GO:0016020">
    <property type="term" value="C:membrane"/>
    <property type="evidence" value="ECO:0007669"/>
    <property type="project" value="UniProtKB-SubCell"/>
</dbReference>
<evidence type="ECO:0000256" key="4">
    <source>
        <dbReference type="ARBA" id="ARBA00022989"/>
    </source>
</evidence>
<sequence>MLANFIFYKTDSGIVPTKWQRRFLVITRLYRRQSEIPNFVRNGTMNRMHDRMRVVFIVVAVCFFYVVSFFCESNLAEKITRDRAAGVRV</sequence>
<feature type="transmembrane region" description="Helical" evidence="6">
    <location>
        <begin position="54"/>
        <end position="70"/>
    </location>
</feature>
<dbReference type="AlphaFoldDB" id="A0A183FV97"/>
<keyword evidence="4 6" id="KW-1133">Transmembrane helix</keyword>
<evidence type="ECO:0000313" key="7">
    <source>
        <dbReference type="EMBL" id="VDO91302.1"/>
    </source>
</evidence>
<dbReference type="OrthoDB" id="8193498at2759"/>
<reference evidence="7 8" key="1">
    <citation type="submission" date="2018-11" db="EMBL/GenBank/DDBJ databases">
        <authorList>
            <consortium name="Pathogen Informatics"/>
        </authorList>
    </citation>
    <scope>NUCLEOTIDE SEQUENCE [LARGE SCALE GENOMIC DNA]</scope>
</reference>
<name>A0A183FV97_HELPZ</name>
<evidence type="ECO:0000256" key="3">
    <source>
        <dbReference type="ARBA" id="ARBA00022692"/>
    </source>
</evidence>
<evidence type="ECO:0000256" key="1">
    <source>
        <dbReference type="ARBA" id="ARBA00004167"/>
    </source>
</evidence>
<dbReference type="PANTHER" id="PTHR13674">
    <property type="entry name" value="GROWTH AND TRANSFORMATION-DEPENDENT PROTEIN"/>
    <property type="match status" value="1"/>
</dbReference>
<evidence type="ECO:0000313" key="8">
    <source>
        <dbReference type="Proteomes" id="UP000050761"/>
    </source>
</evidence>
<dbReference type="PANTHER" id="PTHR13674:SF5">
    <property type="entry name" value="UPF0389 PROTEIN CG9231"/>
    <property type="match status" value="1"/>
</dbReference>
<protein>
    <submittedName>
        <fullName evidence="9">Transmembrane protein</fullName>
    </submittedName>
</protein>
<organism evidence="8 9">
    <name type="scientific">Heligmosomoides polygyrus</name>
    <name type="common">Parasitic roundworm</name>
    <dbReference type="NCBI Taxonomy" id="6339"/>
    <lineage>
        <taxon>Eukaryota</taxon>
        <taxon>Metazoa</taxon>
        <taxon>Ecdysozoa</taxon>
        <taxon>Nematoda</taxon>
        <taxon>Chromadorea</taxon>
        <taxon>Rhabditida</taxon>
        <taxon>Rhabditina</taxon>
        <taxon>Rhabditomorpha</taxon>
        <taxon>Strongyloidea</taxon>
        <taxon>Heligmosomidae</taxon>
        <taxon>Heligmosomoides</taxon>
    </lineage>
</organism>
<reference evidence="9" key="2">
    <citation type="submission" date="2019-09" db="UniProtKB">
        <authorList>
            <consortium name="WormBaseParasite"/>
        </authorList>
    </citation>
    <scope>IDENTIFICATION</scope>
</reference>
<gene>
    <name evidence="7" type="ORF">HPBE_LOCUS12208</name>
</gene>
<accession>A0A183FV97</accession>
<keyword evidence="3 6" id="KW-0812">Transmembrane</keyword>
<evidence type="ECO:0000256" key="6">
    <source>
        <dbReference type="SAM" id="Phobius"/>
    </source>
</evidence>
<proteinExistence type="inferred from homology"/>
<dbReference type="EMBL" id="UZAH01027399">
    <property type="protein sequence ID" value="VDO91302.1"/>
    <property type="molecule type" value="Genomic_DNA"/>
</dbReference>
<evidence type="ECO:0000313" key="9">
    <source>
        <dbReference type="WBParaSite" id="HPBE_0001220701-mRNA-1"/>
    </source>
</evidence>
<comment type="similarity">
    <text evidence="2">Belongs to the UPF0389 family.</text>
</comment>
<comment type="subcellular location">
    <subcellularLocation>
        <location evidence="1">Membrane</location>
        <topology evidence="1">Single-pass membrane protein</topology>
    </subcellularLocation>
</comment>
<dbReference type="InterPro" id="IPR009432">
    <property type="entry name" value="DUF1075"/>
</dbReference>